<feature type="signal peptide" evidence="1">
    <location>
        <begin position="1"/>
        <end position="18"/>
    </location>
</feature>
<feature type="domain" description="Peptidase C39-like" evidence="2">
    <location>
        <begin position="290"/>
        <end position="450"/>
    </location>
</feature>
<evidence type="ECO:0000313" key="4">
    <source>
        <dbReference type="Proteomes" id="UP000501812"/>
    </source>
</evidence>
<dbReference type="Gene3D" id="3.90.70.10">
    <property type="entry name" value="Cysteine proteinases"/>
    <property type="match status" value="1"/>
</dbReference>
<dbReference type="InterPro" id="IPR039564">
    <property type="entry name" value="Peptidase_C39-like"/>
</dbReference>
<name>A0A858RJ73_9BACT</name>
<organism evidence="3 4">
    <name type="scientific">Luteolibacter luteus</name>
    <dbReference type="NCBI Taxonomy" id="2728835"/>
    <lineage>
        <taxon>Bacteria</taxon>
        <taxon>Pseudomonadati</taxon>
        <taxon>Verrucomicrobiota</taxon>
        <taxon>Verrucomicrobiia</taxon>
        <taxon>Verrucomicrobiales</taxon>
        <taxon>Verrucomicrobiaceae</taxon>
        <taxon>Luteolibacter</taxon>
    </lineage>
</organism>
<gene>
    <name evidence="3" type="ORF">HHL09_12825</name>
</gene>
<feature type="chain" id="PRO_5032868075" description="Peptidase C39-like domain-containing protein" evidence="1">
    <location>
        <begin position="19"/>
        <end position="477"/>
    </location>
</feature>
<sequence length="477" mass="52701">MKPLFLCLPLVLCAQLHAAIGQWQVLQDGEGGSIKVRFEGLQKDKYLLRRETDGKLFETSPGMLPAEARTAIDAEAKLLSEELPKLSAMAGHKMFSGTPFEVRPAQEIADALDLRPESKTKHSASWRSYTGEKYKLFGARPYSVALYAGEDGNASILSAVYSNKGDFKSGVGSGEDHFKGKSEADEASLAKAMEADEKAVLAAISSVLGEPKTQRFGDSRNTRRVVRRWDWNGHSLILSSEELEYVSLSIVPLELADGGGKTAKVKDGDIRKRLKEDVVREKNGDVYLGQIPMVDQGPKGYCVPATFERAMRAAGIEADMYLLAMVGKSGMGGGTSVEYLLEEVRSQVRNKGRRTKDERVKELKVRDVKRYIDEGVPVMWTMRSLGPYNDTANKNTNKRRSVTDWTAWAKEVAEQAATVIKKEGEQDNYHICMIVGYNEATNELAVSDSWGASYERRWVPAPVANWASSGGLFMILP</sequence>
<keyword evidence="4" id="KW-1185">Reference proteome</keyword>
<dbReference type="EMBL" id="CP051774">
    <property type="protein sequence ID" value="QJE96631.1"/>
    <property type="molecule type" value="Genomic_DNA"/>
</dbReference>
<dbReference type="Proteomes" id="UP000501812">
    <property type="component" value="Chromosome"/>
</dbReference>
<dbReference type="RefSeq" id="WP_169455032.1">
    <property type="nucleotide sequence ID" value="NZ_CP051774.1"/>
</dbReference>
<evidence type="ECO:0000259" key="2">
    <source>
        <dbReference type="Pfam" id="PF13529"/>
    </source>
</evidence>
<accession>A0A858RJ73</accession>
<evidence type="ECO:0000313" key="3">
    <source>
        <dbReference type="EMBL" id="QJE96631.1"/>
    </source>
</evidence>
<dbReference type="Pfam" id="PF13529">
    <property type="entry name" value="Peptidase_C39_2"/>
    <property type="match status" value="1"/>
</dbReference>
<dbReference type="KEGG" id="luo:HHL09_12825"/>
<proteinExistence type="predicted"/>
<reference evidence="3 4" key="1">
    <citation type="submission" date="2020-04" db="EMBL/GenBank/DDBJ databases">
        <title>Luteolibacter sp. G-1-1-1 isolated from soil.</title>
        <authorList>
            <person name="Dahal R.H."/>
        </authorList>
    </citation>
    <scope>NUCLEOTIDE SEQUENCE [LARGE SCALE GENOMIC DNA]</scope>
    <source>
        <strain evidence="3 4">G-1-1-1</strain>
    </source>
</reference>
<protein>
    <recommendedName>
        <fullName evidence="2">Peptidase C39-like domain-containing protein</fullName>
    </recommendedName>
</protein>
<evidence type="ECO:0000256" key="1">
    <source>
        <dbReference type="SAM" id="SignalP"/>
    </source>
</evidence>
<dbReference type="AlphaFoldDB" id="A0A858RJ73"/>
<keyword evidence="1" id="KW-0732">Signal</keyword>